<gene>
    <name evidence="6" type="ORF">DLM86_07640</name>
</gene>
<evidence type="ECO:0000259" key="5">
    <source>
        <dbReference type="SMART" id="SM00704"/>
    </source>
</evidence>
<dbReference type="GO" id="GO:0046872">
    <property type="term" value="F:metal ion binding"/>
    <property type="evidence" value="ECO:0007669"/>
    <property type="project" value="UniProtKB-KW"/>
</dbReference>
<comment type="caution">
    <text evidence="6">The sequence shown here is derived from an EMBL/GenBank/DDBJ whole genome shotgun (WGS) entry which is preliminary data.</text>
</comment>
<dbReference type="OrthoDB" id="9795032at2"/>
<dbReference type="Gene3D" id="3.40.5.90">
    <property type="entry name" value="CDGSH iron-sulfur domain, mitoNEET-type"/>
    <property type="match status" value="1"/>
</dbReference>
<proteinExistence type="predicted"/>
<dbReference type="SMART" id="SM00704">
    <property type="entry name" value="ZnF_CDGSH"/>
    <property type="match status" value="1"/>
</dbReference>
<dbReference type="RefSeq" id="WP_110839396.1">
    <property type="nucleotide sequence ID" value="NZ_QJVJ01000003.1"/>
</dbReference>
<protein>
    <submittedName>
        <fullName evidence="6">Iron-binding protein</fullName>
    </submittedName>
</protein>
<dbReference type="EMBL" id="QJVJ01000003">
    <property type="protein sequence ID" value="PYI55595.1"/>
    <property type="molecule type" value="Genomic_DNA"/>
</dbReference>
<dbReference type="InterPro" id="IPR042216">
    <property type="entry name" value="MitoNEET_CISD"/>
</dbReference>
<dbReference type="GO" id="GO:0005737">
    <property type="term" value="C:cytoplasm"/>
    <property type="evidence" value="ECO:0007669"/>
    <property type="project" value="UniProtKB-ARBA"/>
</dbReference>
<keyword evidence="3" id="KW-0408">Iron</keyword>
<sequence length="70" mass="7527">MEQAKPTIKINDNGSIRVTGDVELVDGEGNKFETGASFSLCRCGASEKKPFCDGTHKKIGFQSAPRAQQP</sequence>
<evidence type="ECO:0000256" key="3">
    <source>
        <dbReference type="ARBA" id="ARBA00023004"/>
    </source>
</evidence>
<evidence type="ECO:0000313" key="6">
    <source>
        <dbReference type="EMBL" id="PYI55595.1"/>
    </source>
</evidence>
<keyword evidence="4" id="KW-0411">Iron-sulfur</keyword>
<dbReference type="AlphaFoldDB" id="A0A2V5K7Z2"/>
<evidence type="ECO:0000256" key="1">
    <source>
        <dbReference type="ARBA" id="ARBA00022714"/>
    </source>
</evidence>
<name>A0A2V5K7Z2_9BACL</name>
<feature type="domain" description="Iron-binding zinc finger CDGSH type" evidence="5">
    <location>
        <begin position="23"/>
        <end position="62"/>
    </location>
</feature>
<evidence type="ECO:0000313" key="7">
    <source>
        <dbReference type="Proteomes" id="UP000247476"/>
    </source>
</evidence>
<dbReference type="GO" id="GO:0051537">
    <property type="term" value="F:2 iron, 2 sulfur cluster binding"/>
    <property type="evidence" value="ECO:0007669"/>
    <property type="project" value="UniProtKB-KW"/>
</dbReference>
<accession>A0A2V5K7Z2</accession>
<organism evidence="6 7">
    <name type="scientific">Paenibacillus flagellatus</name>
    <dbReference type="NCBI Taxonomy" id="2211139"/>
    <lineage>
        <taxon>Bacteria</taxon>
        <taxon>Bacillati</taxon>
        <taxon>Bacillota</taxon>
        <taxon>Bacilli</taxon>
        <taxon>Bacillales</taxon>
        <taxon>Paenibacillaceae</taxon>
        <taxon>Paenibacillus</taxon>
    </lineage>
</organism>
<keyword evidence="7" id="KW-1185">Reference proteome</keyword>
<dbReference type="Pfam" id="PF09360">
    <property type="entry name" value="zf-CDGSH"/>
    <property type="match status" value="1"/>
</dbReference>
<reference evidence="6 7" key="1">
    <citation type="submission" date="2018-05" db="EMBL/GenBank/DDBJ databases">
        <title>Paenibacillus flagellatus sp. nov., isolated from selenium mineral soil.</title>
        <authorList>
            <person name="Dai X."/>
        </authorList>
    </citation>
    <scope>NUCLEOTIDE SEQUENCE [LARGE SCALE GENOMIC DNA]</scope>
    <source>
        <strain evidence="6 7">DXL2</strain>
    </source>
</reference>
<evidence type="ECO:0000256" key="4">
    <source>
        <dbReference type="ARBA" id="ARBA00023014"/>
    </source>
</evidence>
<dbReference type="Proteomes" id="UP000247476">
    <property type="component" value="Unassembled WGS sequence"/>
</dbReference>
<keyword evidence="2" id="KW-0479">Metal-binding</keyword>
<dbReference type="InterPro" id="IPR018967">
    <property type="entry name" value="FeS-contain_CDGSH-typ"/>
</dbReference>
<evidence type="ECO:0000256" key="2">
    <source>
        <dbReference type="ARBA" id="ARBA00022723"/>
    </source>
</evidence>
<keyword evidence="1" id="KW-0001">2Fe-2S</keyword>